<dbReference type="Proteomes" id="UP000265618">
    <property type="component" value="Unassembled WGS sequence"/>
</dbReference>
<feature type="region of interest" description="Disordered" evidence="1">
    <location>
        <begin position="343"/>
        <end position="374"/>
    </location>
</feature>
<organism evidence="2 3">
    <name type="scientific">Kipferlia bialata</name>
    <dbReference type="NCBI Taxonomy" id="797122"/>
    <lineage>
        <taxon>Eukaryota</taxon>
        <taxon>Metamonada</taxon>
        <taxon>Carpediemonas-like organisms</taxon>
        <taxon>Kipferlia</taxon>
    </lineage>
</organism>
<accession>A0A9K3CW66</accession>
<keyword evidence="3" id="KW-1185">Reference proteome</keyword>
<sequence length="1094" mass="116109">MDNFLFHVKSLVVFDKSLSEEFHTRHKKLVFAYPLDGHESPVLQGIWDKQVRLYEALDGLSDTLGTGSLQTFESGSDVTLCGAHGTCCVALCLAKPSHEESEECTYPEAGHKYRQDGKAAPNTKEDTSRQGSPKEGAGEEEREDTSSEDALFAAKASPPLSLADVLPGLADIPPPLVKAVLRHLLDCMCLYLGGPLDVCVRTMGVHSMRRILPALCLGWIHGVETQGLSVADLLGGATPKGGAKLAAADAPVYGEAFACACEACLVPGVMAAAVHVNHQLLAVGGVQTSQYMAVDALYRRHIPLTGHRQVGEAEEEEEGQGVGDIGGERAAWVRERLVGAQIIPRPTPTPTPSEAELSYGTGHGRRSRLASALPSPPLPCYLELGLPPMDVEEEGGEEKAEPEDTKAYPPVRDCLLPTSHLNPAYQVVCDVGCRNEGGSPPKRDRDRETRYTRTVVVRQGEPESDDPTEKGTKASVWRDGGGDTSGHVHRVTGRFIHTHTPYAVSEDVSDRPVRGRRPLEIPVCMAYPDCGSSTLEATPAGHSALPRGAVSPTSVMEEDGYQYIQSSPAPGASDGFTTPPLQHQSPMSQRVPGSGRTPSHKPHTPSGLGVHSNRMAGQVGGEAGTPSLTVGEGEKDERLSRYQASPFLGGSDDDTETEGSESGSEGESTEEEESEEGDVGQEDETTTPTLGNSTPVTDPTSPHTPVSEGSEAVQVAPRATLLNQTVLVRQTPLRARGKAKGRRERRGRRRGVSRHGATPATASPLSLSVGPQALLPVDVSPVPSRLMTVRVTVEREKASKGRHRAGPGHTEGEYVPVGGVVDLVLLVKDPSSTVDMDGQTPSVAVEQDRERERETVWDGVVSLCLQNLGMIASQSVRPGLMGVCDVAAACGMSVPEAKADRDGARHFFGVLPIGTSSARHRPLAVHSSTPPLSPVLLSSQSTLSTSLPTLPEHDILHRSGIYTQGGSLTRMERVGPSTLQSRLSLYDAAHPMLSAAVLLGDIGTEADQGRERERVHSVAVSVPATEPSCAYQRGTDSLLGTGARPSVSWVVGSRGRNGRTGLYLHDGACINIVDAVDRATRDDAVLFNVLGGGA</sequence>
<evidence type="ECO:0000313" key="3">
    <source>
        <dbReference type="Proteomes" id="UP000265618"/>
    </source>
</evidence>
<comment type="caution">
    <text evidence="2">The sequence shown here is derived from an EMBL/GenBank/DDBJ whole genome shotgun (WGS) entry which is preliminary data.</text>
</comment>
<evidence type="ECO:0000313" key="2">
    <source>
        <dbReference type="EMBL" id="GIQ83557.1"/>
    </source>
</evidence>
<feature type="compositionally biased region" description="Basic and acidic residues" evidence="1">
    <location>
        <begin position="397"/>
        <end position="406"/>
    </location>
</feature>
<feature type="compositionally biased region" description="Acidic residues" evidence="1">
    <location>
        <begin position="667"/>
        <end position="685"/>
    </location>
</feature>
<proteinExistence type="predicted"/>
<dbReference type="AlphaFoldDB" id="A0A9K3CW66"/>
<evidence type="ECO:0000256" key="1">
    <source>
        <dbReference type="SAM" id="MobiDB-lite"/>
    </source>
</evidence>
<feature type="region of interest" description="Disordered" evidence="1">
    <location>
        <begin position="112"/>
        <end position="149"/>
    </location>
</feature>
<feature type="region of interest" description="Disordered" evidence="1">
    <location>
        <begin position="458"/>
        <end position="488"/>
    </location>
</feature>
<feature type="compositionally biased region" description="Basic and acidic residues" evidence="1">
    <location>
        <begin position="112"/>
        <end position="128"/>
    </location>
</feature>
<feature type="compositionally biased region" description="Acidic residues" evidence="1">
    <location>
        <begin position="138"/>
        <end position="147"/>
    </location>
</feature>
<gene>
    <name evidence="2" type="ORF">KIPB_004900</name>
</gene>
<feature type="region of interest" description="Disordered" evidence="1">
    <location>
        <begin position="386"/>
        <end position="410"/>
    </location>
</feature>
<feature type="compositionally biased region" description="Polar residues" evidence="1">
    <location>
        <begin position="686"/>
        <end position="704"/>
    </location>
</feature>
<feature type="compositionally biased region" description="Polar residues" evidence="1">
    <location>
        <begin position="575"/>
        <end position="588"/>
    </location>
</feature>
<reference evidence="2 3" key="1">
    <citation type="journal article" date="2018" name="PLoS ONE">
        <title>The draft genome of Kipferlia bialata reveals reductive genome evolution in fornicate parasites.</title>
        <authorList>
            <person name="Tanifuji G."/>
            <person name="Takabayashi S."/>
            <person name="Kume K."/>
            <person name="Takagi M."/>
            <person name="Nakayama T."/>
            <person name="Kamikawa R."/>
            <person name="Inagaki Y."/>
            <person name="Hashimoto T."/>
        </authorList>
    </citation>
    <scope>NUCLEOTIDE SEQUENCE [LARGE SCALE GENOMIC DNA]</scope>
    <source>
        <strain evidence="2">NY0173</strain>
    </source>
</reference>
<feature type="compositionally biased region" description="Basic residues" evidence="1">
    <location>
        <begin position="735"/>
        <end position="753"/>
    </location>
</feature>
<feature type="region of interest" description="Disordered" evidence="1">
    <location>
        <begin position="564"/>
        <end position="767"/>
    </location>
</feature>
<name>A0A9K3CW66_9EUKA</name>
<protein>
    <submittedName>
        <fullName evidence="2">Uncharacterized protein</fullName>
    </submittedName>
</protein>
<dbReference type="EMBL" id="BDIP01001094">
    <property type="protein sequence ID" value="GIQ83557.1"/>
    <property type="molecule type" value="Genomic_DNA"/>
</dbReference>